<dbReference type="Proteomes" id="UP000605848">
    <property type="component" value="Unassembled WGS sequence"/>
</dbReference>
<evidence type="ECO:0000313" key="5">
    <source>
        <dbReference type="EMBL" id="MBL0408010.1"/>
    </source>
</evidence>
<feature type="repeat" description="ANK" evidence="3">
    <location>
        <begin position="133"/>
        <end position="165"/>
    </location>
</feature>
<keyword evidence="1" id="KW-0677">Repeat</keyword>
<reference evidence="5" key="1">
    <citation type="submission" date="2021-01" db="EMBL/GenBank/DDBJ databases">
        <title>Microvirga sp.</title>
        <authorList>
            <person name="Kim M.K."/>
        </authorList>
    </citation>
    <scope>NUCLEOTIDE SEQUENCE</scope>
    <source>
        <strain evidence="5">5420S-16</strain>
    </source>
</reference>
<evidence type="ECO:0000256" key="3">
    <source>
        <dbReference type="PROSITE-ProRule" id="PRU00023"/>
    </source>
</evidence>
<evidence type="ECO:0000256" key="2">
    <source>
        <dbReference type="ARBA" id="ARBA00023043"/>
    </source>
</evidence>
<dbReference type="Pfam" id="PF12796">
    <property type="entry name" value="Ank_2"/>
    <property type="match status" value="1"/>
</dbReference>
<name>A0A936ZHW6_9HYPH</name>
<keyword evidence="4" id="KW-0732">Signal</keyword>
<sequence length="229" mass="23445">MAHPFAPVGMIGILALTGGAASAQTPPTPTELAAYRGLHAVAAKGSVEGIGHLRQQGDDPNARDSNGRTPLHVAVFQGHGMAARVLIAAGADPALLDNQRYDAVTIAAVQDDVPTLKALLAAGASAKLVTSVYDGTALIAAAHLGHDSIVRELIRAGAPLDHINNLGWTALIEAVILGDGGSRHTETVRALVEAGANPKIPDRNGVAPLQHAEARGYTSIASILSQADR</sequence>
<proteinExistence type="predicted"/>
<dbReference type="EMBL" id="JAEQMY010000135">
    <property type="protein sequence ID" value="MBL0408010.1"/>
    <property type="molecule type" value="Genomic_DNA"/>
</dbReference>
<protein>
    <submittedName>
        <fullName evidence="5">Ankyrin repeat domain-containing protein</fullName>
    </submittedName>
</protein>
<dbReference type="RefSeq" id="WP_202065637.1">
    <property type="nucleotide sequence ID" value="NZ_JAEQMY010000135.1"/>
</dbReference>
<dbReference type="SUPFAM" id="SSF48403">
    <property type="entry name" value="Ankyrin repeat"/>
    <property type="match status" value="1"/>
</dbReference>
<accession>A0A936ZHW6</accession>
<feature type="signal peptide" evidence="4">
    <location>
        <begin position="1"/>
        <end position="23"/>
    </location>
</feature>
<dbReference type="InterPro" id="IPR002110">
    <property type="entry name" value="Ankyrin_rpt"/>
</dbReference>
<gene>
    <name evidence="5" type="ORF">JKG68_29360</name>
</gene>
<feature type="chain" id="PRO_5037070182" evidence="4">
    <location>
        <begin position="24"/>
        <end position="229"/>
    </location>
</feature>
<evidence type="ECO:0000313" key="6">
    <source>
        <dbReference type="Proteomes" id="UP000605848"/>
    </source>
</evidence>
<dbReference type="Pfam" id="PF13637">
    <property type="entry name" value="Ank_4"/>
    <property type="match status" value="1"/>
</dbReference>
<dbReference type="InterPro" id="IPR036770">
    <property type="entry name" value="Ankyrin_rpt-contain_sf"/>
</dbReference>
<organism evidence="5 6">
    <name type="scientific">Microvirga aerilata</name>
    <dbReference type="NCBI Taxonomy" id="670292"/>
    <lineage>
        <taxon>Bacteria</taxon>
        <taxon>Pseudomonadati</taxon>
        <taxon>Pseudomonadota</taxon>
        <taxon>Alphaproteobacteria</taxon>
        <taxon>Hyphomicrobiales</taxon>
        <taxon>Methylobacteriaceae</taxon>
        <taxon>Microvirga</taxon>
    </lineage>
</organism>
<evidence type="ECO:0000256" key="4">
    <source>
        <dbReference type="SAM" id="SignalP"/>
    </source>
</evidence>
<keyword evidence="2 3" id="KW-0040">ANK repeat</keyword>
<dbReference type="SMART" id="SM00248">
    <property type="entry name" value="ANK"/>
    <property type="match status" value="5"/>
</dbReference>
<comment type="caution">
    <text evidence="5">The sequence shown here is derived from an EMBL/GenBank/DDBJ whole genome shotgun (WGS) entry which is preliminary data.</text>
</comment>
<keyword evidence="6" id="KW-1185">Reference proteome</keyword>
<dbReference type="PANTHER" id="PTHR24173:SF74">
    <property type="entry name" value="ANKYRIN REPEAT DOMAIN-CONTAINING PROTEIN 16"/>
    <property type="match status" value="1"/>
</dbReference>
<dbReference type="Gene3D" id="1.25.40.20">
    <property type="entry name" value="Ankyrin repeat-containing domain"/>
    <property type="match status" value="1"/>
</dbReference>
<dbReference type="PROSITE" id="PS50297">
    <property type="entry name" value="ANK_REP_REGION"/>
    <property type="match status" value="1"/>
</dbReference>
<evidence type="ECO:0000256" key="1">
    <source>
        <dbReference type="ARBA" id="ARBA00022737"/>
    </source>
</evidence>
<dbReference type="PANTHER" id="PTHR24173">
    <property type="entry name" value="ANKYRIN REPEAT CONTAINING"/>
    <property type="match status" value="1"/>
</dbReference>
<dbReference type="AlphaFoldDB" id="A0A936ZHW6"/>
<feature type="repeat" description="ANK" evidence="3">
    <location>
        <begin position="66"/>
        <end position="98"/>
    </location>
</feature>
<dbReference type="PROSITE" id="PS50088">
    <property type="entry name" value="ANK_REPEAT"/>
    <property type="match status" value="2"/>
</dbReference>